<feature type="transmembrane region" description="Helical" evidence="6">
    <location>
        <begin position="33"/>
        <end position="54"/>
    </location>
</feature>
<gene>
    <name evidence="7" type="ORF">CO666_16875</name>
</gene>
<evidence type="ECO:0000256" key="1">
    <source>
        <dbReference type="ARBA" id="ARBA00004651"/>
    </source>
</evidence>
<dbReference type="AlphaFoldDB" id="A0A2A6JBC0"/>
<feature type="transmembrane region" description="Helical" evidence="6">
    <location>
        <begin position="110"/>
        <end position="128"/>
    </location>
</feature>
<name>A0A2A6JBC0_9HYPH</name>
<keyword evidence="8" id="KW-1185">Reference proteome</keyword>
<comment type="subcellular location">
    <subcellularLocation>
        <location evidence="1">Cell membrane</location>
        <topology evidence="1">Multi-pass membrane protein</topology>
    </subcellularLocation>
</comment>
<feature type="transmembrane region" description="Helical" evidence="6">
    <location>
        <begin position="284"/>
        <end position="307"/>
    </location>
</feature>
<dbReference type="Proteomes" id="UP000220768">
    <property type="component" value="Unassembled WGS sequence"/>
</dbReference>
<keyword evidence="2" id="KW-1003">Cell membrane</keyword>
<dbReference type="GO" id="GO:0005886">
    <property type="term" value="C:plasma membrane"/>
    <property type="evidence" value="ECO:0007669"/>
    <property type="project" value="UniProtKB-SubCell"/>
</dbReference>
<dbReference type="Pfam" id="PF02653">
    <property type="entry name" value="BPD_transp_2"/>
    <property type="match status" value="1"/>
</dbReference>
<reference evidence="7 8" key="1">
    <citation type="submission" date="2017-09" db="EMBL/GenBank/DDBJ databases">
        <title>Comparative genomics of rhizobia isolated from Phaseolus vulgaris in China.</title>
        <authorList>
            <person name="Tong W."/>
        </authorList>
    </citation>
    <scope>NUCLEOTIDE SEQUENCE [LARGE SCALE GENOMIC DNA]</scope>
    <source>
        <strain evidence="7 8">C5</strain>
    </source>
</reference>
<dbReference type="GO" id="GO:0015658">
    <property type="term" value="F:branched-chain amino acid transmembrane transporter activity"/>
    <property type="evidence" value="ECO:0007669"/>
    <property type="project" value="InterPro"/>
</dbReference>
<feature type="transmembrane region" description="Helical" evidence="6">
    <location>
        <begin position="247"/>
        <end position="272"/>
    </location>
</feature>
<accession>A0A2A6JBC0</accession>
<evidence type="ECO:0000256" key="4">
    <source>
        <dbReference type="ARBA" id="ARBA00022989"/>
    </source>
</evidence>
<keyword evidence="5 6" id="KW-0472">Membrane</keyword>
<comment type="caution">
    <text evidence="7">The sequence shown here is derived from an EMBL/GenBank/DDBJ whole genome shotgun (WGS) entry which is preliminary data.</text>
</comment>
<dbReference type="RefSeq" id="WP_097613224.1">
    <property type="nucleotide sequence ID" value="NZ_NWSV01000009.1"/>
</dbReference>
<dbReference type="InterPro" id="IPR043428">
    <property type="entry name" value="LivM-like"/>
</dbReference>
<feature type="transmembrane region" description="Helical" evidence="6">
    <location>
        <begin position="213"/>
        <end position="232"/>
    </location>
</feature>
<keyword evidence="4 6" id="KW-1133">Transmembrane helix</keyword>
<evidence type="ECO:0000313" key="8">
    <source>
        <dbReference type="Proteomes" id="UP000220768"/>
    </source>
</evidence>
<dbReference type="PANTHER" id="PTHR30482">
    <property type="entry name" value="HIGH-AFFINITY BRANCHED-CHAIN AMINO ACID TRANSPORT SYSTEM PERMEASE"/>
    <property type="match status" value="1"/>
</dbReference>
<dbReference type="CDD" id="cd06581">
    <property type="entry name" value="TM_PBP1_LivM_like"/>
    <property type="match status" value="1"/>
</dbReference>
<dbReference type="EMBL" id="NWSV01000009">
    <property type="protein sequence ID" value="PDT03241.1"/>
    <property type="molecule type" value="Genomic_DNA"/>
</dbReference>
<evidence type="ECO:0000256" key="6">
    <source>
        <dbReference type="SAM" id="Phobius"/>
    </source>
</evidence>
<protein>
    <submittedName>
        <fullName evidence="7">Branched-chain amino acid ABC transporter permease</fullName>
    </submittedName>
</protein>
<evidence type="ECO:0000256" key="3">
    <source>
        <dbReference type="ARBA" id="ARBA00022692"/>
    </source>
</evidence>
<keyword evidence="3 6" id="KW-0812">Transmembrane</keyword>
<feature type="transmembrane region" description="Helical" evidence="6">
    <location>
        <begin position="84"/>
        <end position="105"/>
    </location>
</feature>
<dbReference type="PANTHER" id="PTHR30482:SF17">
    <property type="entry name" value="ABC TRANSPORTER ATP-BINDING PROTEIN"/>
    <property type="match status" value="1"/>
</dbReference>
<dbReference type="InterPro" id="IPR001851">
    <property type="entry name" value="ABC_transp_permease"/>
</dbReference>
<organism evidence="7 8">
    <name type="scientific">Rhizobium chutanense</name>
    <dbReference type="NCBI Taxonomy" id="2035448"/>
    <lineage>
        <taxon>Bacteria</taxon>
        <taxon>Pseudomonadati</taxon>
        <taxon>Pseudomonadota</taxon>
        <taxon>Alphaproteobacteria</taxon>
        <taxon>Hyphomicrobiales</taxon>
        <taxon>Rhizobiaceae</taxon>
        <taxon>Rhizobium/Agrobacterium group</taxon>
        <taxon>Rhizobium</taxon>
    </lineage>
</organism>
<evidence type="ECO:0000313" key="7">
    <source>
        <dbReference type="EMBL" id="PDT03241.1"/>
    </source>
</evidence>
<evidence type="ECO:0000256" key="5">
    <source>
        <dbReference type="ARBA" id="ARBA00023136"/>
    </source>
</evidence>
<sequence>MPRSPLSVPAAATLGLIAFAAMAFVIPPNGITLLLFSMARALVVVGLLVLLRAGLVSFGQALYFALGGYTVGFLSLHFGITDGFLRVLIGALAAAALSIGLGFLLRRYRAIFFAMLSLAFSMILYGLLVRSEALGSTDGFPVGEITWFGWRPDPAMERYVLYGIVLLFAWATCLGVDAYLRSALGRLAEAIHDNEVRVEYLGVSAEQIVHVKYVLAAALAGLSGALMALVIGHVDPNMANWTNSGEMVFVLILSGTGSIFAPFVGSIAFEIIHAGAMHYSPQAWRIILGAALLGTIMFVPGGLWSLFGRFRRPA</sequence>
<evidence type="ECO:0000256" key="2">
    <source>
        <dbReference type="ARBA" id="ARBA00022475"/>
    </source>
</evidence>
<feature type="transmembrane region" description="Helical" evidence="6">
    <location>
        <begin position="159"/>
        <end position="180"/>
    </location>
</feature>
<proteinExistence type="predicted"/>